<dbReference type="SUPFAM" id="SSF51556">
    <property type="entry name" value="Metallo-dependent hydrolases"/>
    <property type="match status" value="1"/>
</dbReference>
<dbReference type="EMBL" id="JANFYS010000017">
    <property type="protein sequence ID" value="MCQ4770620.1"/>
    <property type="molecule type" value="Genomic_DNA"/>
</dbReference>
<dbReference type="InterPro" id="IPR011059">
    <property type="entry name" value="Metal-dep_hydrolase_composite"/>
</dbReference>
<evidence type="ECO:0000259" key="2">
    <source>
        <dbReference type="Pfam" id="PF01979"/>
    </source>
</evidence>
<reference evidence="3" key="1">
    <citation type="submission" date="2022-06" db="EMBL/GenBank/DDBJ databases">
        <title>Isolation of gut microbiota from human fecal samples.</title>
        <authorList>
            <person name="Pamer E.G."/>
            <person name="Barat B."/>
            <person name="Waligurski E."/>
            <person name="Medina S."/>
            <person name="Paddock L."/>
            <person name="Mostad J."/>
        </authorList>
    </citation>
    <scope>NUCLEOTIDE SEQUENCE</scope>
    <source>
        <strain evidence="3">DFI.9.91</strain>
    </source>
</reference>
<dbReference type="Pfam" id="PF01979">
    <property type="entry name" value="Amidohydro_1"/>
    <property type="match status" value="1"/>
</dbReference>
<protein>
    <submittedName>
        <fullName evidence="3">Amidohydrolase</fullName>
    </submittedName>
</protein>
<dbReference type="SUPFAM" id="SSF51338">
    <property type="entry name" value="Composite domain of metallo-dependent hydrolases"/>
    <property type="match status" value="1"/>
</dbReference>
<dbReference type="PANTHER" id="PTHR43794">
    <property type="entry name" value="AMINOHYDROLASE SSNA-RELATED"/>
    <property type="match status" value="1"/>
</dbReference>
<dbReference type="Gene3D" id="3.20.20.140">
    <property type="entry name" value="Metal-dependent hydrolases"/>
    <property type="match status" value="1"/>
</dbReference>
<evidence type="ECO:0000313" key="4">
    <source>
        <dbReference type="Proteomes" id="UP001204562"/>
    </source>
</evidence>
<name>A0AAW5JQG9_9FIRM</name>
<sequence>MSILIQNVTAVLLDEGRTVLPNAFVTVEGSQISYVGTKRPAGPFDRVIDGAGKVLMPGFVNAHTHVPMTLMRGYGGGCDLHTWLHQYIFPTEAKWDDRAIRAATALGLAEMIASGVTCIADMYMNNEAIIQEVLSAGISANICCGATQFTDGFDPEAHHDCVVQRQLTERWHGAGDGQIAIDGSIHGEYTSHAPLWEWMARYAADHGLGMHVHLSETKSEHDGCVARHGRTPAALFEQYGVFAVRAIAAHCVWTTPDDWAILARNGVSAVTNPMSNLKLGSGIAPLKGLRQAGVNVALGTDGVSSNNSTDLFADMKLAAILTCGAEHDPMAVTAWDALETATVNGARALGRKAGRVAPGYTADLILVDFDRPNLIPCHDTVENLVYAAHGADVCMNMARGRVIYQNGAFLTIDLDRVKREIRDYALPLLFG</sequence>
<dbReference type="RefSeq" id="WP_256304020.1">
    <property type="nucleotide sequence ID" value="NZ_JANFYS010000017.1"/>
</dbReference>
<dbReference type="InterPro" id="IPR006680">
    <property type="entry name" value="Amidohydro-rel"/>
</dbReference>
<dbReference type="AlphaFoldDB" id="A0AAW5JQG9"/>
<dbReference type="Proteomes" id="UP001204562">
    <property type="component" value="Unassembled WGS sequence"/>
</dbReference>
<feature type="domain" description="Amidohydrolase-related" evidence="2">
    <location>
        <begin position="54"/>
        <end position="402"/>
    </location>
</feature>
<comment type="caution">
    <text evidence="3">The sequence shown here is derived from an EMBL/GenBank/DDBJ whole genome shotgun (WGS) entry which is preliminary data.</text>
</comment>
<dbReference type="InterPro" id="IPR050287">
    <property type="entry name" value="MTA/SAH_deaminase"/>
</dbReference>
<evidence type="ECO:0000256" key="1">
    <source>
        <dbReference type="ARBA" id="ARBA00022801"/>
    </source>
</evidence>
<accession>A0AAW5JQG9</accession>
<proteinExistence type="predicted"/>
<evidence type="ECO:0000313" key="3">
    <source>
        <dbReference type="EMBL" id="MCQ4770620.1"/>
    </source>
</evidence>
<dbReference type="Gene3D" id="2.30.40.10">
    <property type="entry name" value="Urease, subunit C, domain 1"/>
    <property type="match status" value="1"/>
</dbReference>
<gene>
    <name evidence="3" type="ORF">NE579_09105</name>
</gene>
<dbReference type="PANTHER" id="PTHR43794:SF11">
    <property type="entry name" value="AMIDOHYDROLASE-RELATED DOMAIN-CONTAINING PROTEIN"/>
    <property type="match status" value="1"/>
</dbReference>
<dbReference type="CDD" id="cd01298">
    <property type="entry name" value="ATZ_TRZ_like"/>
    <property type="match status" value="1"/>
</dbReference>
<dbReference type="GO" id="GO:0016810">
    <property type="term" value="F:hydrolase activity, acting on carbon-nitrogen (but not peptide) bonds"/>
    <property type="evidence" value="ECO:0007669"/>
    <property type="project" value="InterPro"/>
</dbReference>
<organism evidence="3 4">
    <name type="scientific">Intestinimonas massiliensis</name>
    <name type="common">ex Afouda et al. 2020</name>
    <dbReference type="NCBI Taxonomy" id="1673721"/>
    <lineage>
        <taxon>Bacteria</taxon>
        <taxon>Bacillati</taxon>
        <taxon>Bacillota</taxon>
        <taxon>Clostridia</taxon>
        <taxon>Eubacteriales</taxon>
        <taxon>Intestinimonas</taxon>
    </lineage>
</organism>
<keyword evidence="1" id="KW-0378">Hydrolase</keyword>
<dbReference type="InterPro" id="IPR032466">
    <property type="entry name" value="Metal_Hydrolase"/>
</dbReference>